<dbReference type="AlphaFoldDB" id="A0A0R2MVW0"/>
<name>A0A0R2MVW0_9LACO</name>
<dbReference type="Proteomes" id="UP000050969">
    <property type="component" value="Unassembled WGS sequence"/>
</dbReference>
<dbReference type="EMBL" id="JQCE01000010">
    <property type="protein sequence ID" value="KRO17653.1"/>
    <property type="molecule type" value="Genomic_DNA"/>
</dbReference>
<proteinExistence type="predicted"/>
<keyword evidence="2" id="KW-1185">Reference proteome</keyword>
<organism evidence="1 2">
    <name type="scientific">Lacticaseibacillus saniviri JCM 17471 = DSM 24301</name>
    <dbReference type="NCBI Taxonomy" id="1293598"/>
    <lineage>
        <taxon>Bacteria</taxon>
        <taxon>Bacillati</taxon>
        <taxon>Bacillota</taxon>
        <taxon>Bacilli</taxon>
        <taxon>Lactobacillales</taxon>
        <taxon>Lactobacillaceae</taxon>
        <taxon>Lacticaseibacillus</taxon>
    </lineage>
</organism>
<evidence type="ECO:0000313" key="2">
    <source>
        <dbReference type="Proteomes" id="UP000050969"/>
    </source>
</evidence>
<protein>
    <submittedName>
        <fullName evidence="1">Uncharacterized protein</fullName>
    </submittedName>
</protein>
<evidence type="ECO:0000313" key="1">
    <source>
        <dbReference type="EMBL" id="KRO17653.1"/>
    </source>
</evidence>
<dbReference type="STRING" id="1293598.IV56_GL000134"/>
<comment type="caution">
    <text evidence="1">The sequence shown here is derived from an EMBL/GenBank/DDBJ whole genome shotgun (WGS) entry which is preliminary data.</text>
</comment>
<sequence>MTDIAIKNALDLKINTVKATTAIETLRDKAYWAKRSEPSRFLLAATTASIEKPQLTSALITVTAAQTS</sequence>
<gene>
    <name evidence="1" type="ORF">IV56_GL000134</name>
</gene>
<accession>A0A0R2MVW0</accession>
<reference evidence="1 2" key="1">
    <citation type="journal article" date="2015" name="Genome Announc.">
        <title>Expanding the biotechnology potential of lactobacilli through comparative genomics of 213 strains and associated genera.</title>
        <authorList>
            <person name="Sun Z."/>
            <person name="Harris H.M."/>
            <person name="McCann A."/>
            <person name="Guo C."/>
            <person name="Argimon S."/>
            <person name="Zhang W."/>
            <person name="Yang X."/>
            <person name="Jeffery I.B."/>
            <person name="Cooney J.C."/>
            <person name="Kagawa T.F."/>
            <person name="Liu W."/>
            <person name="Song Y."/>
            <person name="Salvetti E."/>
            <person name="Wrobel A."/>
            <person name="Rasinkangas P."/>
            <person name="Parkhill J."/>
            <person name="Rea M.C."/>
            <person name="O'Sullivan O."/>
            <person name="Ritari J."/>
            <person name="Douillard F.P."/>
            <person name="Paul Ross R."/>
            <person name="Yang R."/>
            <person name="Briner A.E."/>
            <person name="Felis G.E."/>
            <person name="de Vos W.M."/>
            <person name="Barrangou R."/>
            <person name="Klaenhammer T.R."/>
            <person name="Caufield P.W."/>
            <person name="Cui Y."/>
            <person name="Zhang H."/>
            <person name="O'Toole P.W."/>
        </authorList>
    </citation>
    <scope>NUCLEOTIDE SEQUENCE [LARGE SCALE GENOMIC DNA]</scope>
    <source>
        <strain evidence="1 2">DSM 24301</strain>
    </source>
</reference>